<keyword evidence="2 6" id="KW-0964">Secreted</keyword>
<evidence type="ECO:0000256" key="2">
    <source>
        <dbReference type="ARBA" id="ARBA00022525"/>
    </source>
</evidence>
<reference evidence="8" key="1">
    <citation type="submission" date="2019-09" db="EMBL/GenBank/DDBJ databases">
        <title>Organ-specific transcriptomic study of the physiology of the cattle tick, Rhipicephalus microplus.</title>
        <authorList>
            <person name="Tirloni L."/>
            <person name="Braz G."/>
            <person name="Gandara A.C.P."/>
            <person name="Sabadin G.A."/>
            <person name="da Silva R.M."/>
            <person name="Guizzo M.G."/>
            <person name="Machado J.A."/>
            <person name="Costa E.P."/>
            <person name="Gomes H.F."/>
            <person name="Moraes J."/>
            <person name="Mota M.B.S."/>
            <person name="Mesquita R.D."/>
            <person name="Alvarenga P.H."/>
            <person name="Alves F."/>
            <person name="Seixas A."/>
            <person name="da Fonseca R.N."/>
            <person name="Fogaca A."/>
            <person name="Logullo C."/>
            <person name="Tanaka A."/>
            <person name="Daffre S."/>
            <person name="Termignoni C."/>
            <person name="Vaz I.S.Jr."/>
            <person name="Oliveira P.L."/>
            <person name="Ribeiro J.M."/>
        </authorList>
    </citation>
    <scope>NUCLEOTIDE SEQUENCE</scope>
    <source>
        <strain evidence="8">Porto Alegre</strain>
    </source>
</reference>
<feature type="chain" id="PRO_5026657310" description="Evasin" evidence="7">
    <location>
        <begin position="24"/>
        <end position="164"/>
    </location>
</feature>
<keyword evidence="3 6" id="KW-0732">Signal</keyword>
<accession>A0A6M2D5E2</accession>
<evidence type="ECO:0000256" key="4">
    <source>
        <dbReference type="ARBA" id="ARBA00023157"/>
    </source>
</evidence>
<dbReference type="Pfam" id="PF19429">
    <property type="entry name" value="EVA_Class_A"/>
    <property type="match status" value="1"/>
</dbReference>
<dbReference type="GO" id="GO:0019957">
    <property type="term" value="F:C-C chemokine binding"/>
    <property type="evidence" value="ECO:0007669"/>
    <property type="project" value="InterPro"/>
</dbReference>
<keyword evidence="4 6" id="KW-1015">Disulfide bond</keyword>
<sequence length="164" mass="18068">MRSPTPSTRLFAHLLLVAVPVASNVSDGEGNTEYYEYEYTTPDLDAYTPRPGVRQQSFNLDGFKLQSEEEYGTEVCTVGALKTPYGVIAANCTMSCLNVEEHTVFKPMKNETPCVVLLNSTFEDLPDHTNFSCLLGNCNEGNCVGDDNCTSCIKFPRSNMVVSE</sequence>
<evidence type="ECO:0000256" key="6">
    <source>
        <dbReference type="RuleBase" id="RU369006"/>
    </source>
</evidence>
<dbReference type="Gene3D" id="2.30.130.100">
    <property type="match status" value="1"/>
</dbReference>
<name>A0A6M2D5E2_RHIMP</name>
<comment type="function">
    <text evidence="6">Salivary chemokine-binding protein which binds to host chemokines.</text>
</comment>
<dbReference type="EMBL" id="GHWJ01008656">
    <property type="protein sequence ID" value="NOV41393.1"/>
    <property type="molecule type" value="Transcribed_RNA"/>
</dbReference>
<evidence type="ECO:0000256" key="1">
    <source>
        <dbReference type="ARBA" id="ARBA00004613"/>
    </source>
</evidence>
<evidence type="ECO:0000256" key="7">
    <source>
        <dbReference type="SAM" id="SignalP"/>
    </source>
</evidence>
<dbReference type="InterPro" id="IPR045797">
    <property type="entry name" value="EVA_Class_A"/>
</dbReference>
<evidence type="ECO:0000256" key="5">
    <source>
        <dbReference type="ARBA" id="ARBA00023180"/>
    </source>
</evidence>
<keyword evidence="5 6" id="KW-0325">Glycoprotein</keyword>
<proteinExistence type="predicted"/>
<comment type="subcellular location">
    <subcellularLocation>
        <location evidence="1 6">Secreted</location>
    </subcellularLocation>
</comment>
<dbReference type="VEuPathDB" id="VectorBase:LOC119159970"/>
<dbReference type="GO" id="GO:0005576">
    <property type="term" value="C:extracellular region"/>
    <property type="evidence" value="ECO:0007669"/>
    <property type="project" value="UniProtKB-SubCell"/>
</dbReference>
<evidence type="ECO:0000256" key="3">
    <source>
        <dbReference type="ARBA" id="ARBA00022729"/>
    </source>
</evidence>
<dbReference type="AlphaFoldDB" id="A0A6M2D5E2"/>
<feature type="signal peptide" evidence="7">
    <location>
        <begin position="1"/>
        <end position="23"/>
    </location>
</feature>
<organism evidence="8">
    <name type="scientific">Rhipicephalus microplus</name>
    <name type="common">Cattle tick</name>
    <name type="synonym">Boophilus microplus</name>
    <dbReference type="NCBI Taxonomy" id="6941"/>
    <lineage>
        <taxon>Eukaryota</taxon>
        <taxon>Metazoa</taxon>
        <taxon>Ecdysozoa</taxon>
        <taxon>Arthropoda</taxon>
        <taxon>Chelicerata</taxon>
        <taxon>Arachnida</taxon>
        <taxon>Acari</taxon>
        <taxon>Parasitiformes</taxon>
        <taxon>Ixodida</taxon>
        <taxon>Ixodoidea</taxon>
        <taxon>Ixodidae</taxon>
        <taxon>Rhipicephalinae</taxon>
        <taxon>Rhipicephalus</taxon>
        <taxon>Boophilus</taxon>
    </lineage>
</organism>
<evidence type="ECO:0000313" key="8">
    <source>
        <dbReference type="EMBL" id="NOV41393.1"/>
    </source>
</evidence>
<protein>
    <recommendedName>
        <fullName evidence="6">Evasin</fullName>
    </recommendedName>
</protein>